<dbReference type="Proteomes" id="UP000093000">
    <property type="component" value="Unassembled WGS sequence"/>
</dbReference>
<feature type="domain" description="Endonuclease/exonuclease/phosphatase" evidence="1">
    <location>
        <begin position="21"/>
        <end position="194"/>
    </location>
</feature>
<proteinExistence type="predicted"/>
<comment type="caution">
    <text evidence="2">The sequence shown here is derived from an EMBL/GenBank/DDBJ whole genome shotgun (WGS) entry which is preliminary data.</text>
</comment>
<sequence length="396" mass="44985">MSNRHKLLLNLGSLNCNSLFDILALQETHASPSKQPVLNTQFQAHQTLWTFNCGLVSFSPSFTLSDNLLPQIDRAILSRVHHPHNLFDPFYILVVYAPASSGRDRQQFFSLLLSQLRRPDLALNRDRLFIVGDFNYSYLRGALSSATSNDWLVFLETDFVNTLESSDSHEISTFRRNDTVQSTIDYIFLSKALQSHIMAGEIQLLNPAWTDHSLLSTRCSLGQSPLGSGIWRANPQLLQNPGYLNHLKQALPGLIERSTKDYLRPQDRWDNIKSGLNHHTINFPLIRILEKKETEAASKPTKPPFGIKLRRLPAFDRPIAHIQAKLTDILAMRSNTRWRERGETSVKYLRRAISTRASTQQITALRSNTDSSPSSSIESMLECSEEFYSTLYSADP</sequence>
<dbReference type="GO" id="GO:0003824">
    <property type="term" value="F:catalytic activity"/>
    <property type="evidence" value="ECO:0007669"/>
    <property type="project" value="InterPro"/>
</dbReference>
<feature type="non-terminal residue" evidence="2">
    <location>
        <position position="396"/>
    </location>
</feature>
<dbReference type="SUPFAM" id="SSF56219">
    <property type="entry name" value="DNase I-like"/>
    <property type="match status" value="1"/>
</dbReference>
<accession>A0A1C7MW00</accession>
<dbReference type="OrthoDB" id="2443300at2759"/>
<protein>
    <submittedName>
        <fullName evidence="2">Transposon TX1 uncharacterized protein</fullName>
    </submittedName>
</protein>
<dbReference type="InterPro" id="IPR036691">
    <property type="entry name" value="Endo/exonu/phosph_ase_sf"/>
</dbReference>
<organism evidence="2 3">
    <name type="scientific">Choanephora cucurbitarum</name>
    <dbReference type="NCBI Taxonomy" id="101091"/>
    <lineage>
        <taxon>Eukaryota</taxon>
        <taxon>Fungi</taxon>
        <taxon>Fungi incertae sedis</taxon>
        <taxon>Mucoromycota</taxon>
        <taxon>Mucoromycotina</taxon>
        <taxon>Mucoromycetes</taxon>
        <taxon>Mucorales</taxon>
        <taxon>Mucorineae</taxon>
        <taxon>Choanephoraceae</taxon>
        <taxon>Choanephoroideae</taxon>
        <taxon>Choanephora</taxon>
    </lineage>
</organism>
<gene>
    <name evidence="2" type="primary">YTX2_12</name>
    <name evidence="2" type="ORF">A0J61_10958</name>
</gene>
<evidence type="ECO:0000313" key="3">
    <source>
        <dbReference type="Proteomes" id="UP000093000"/>
    </source>
</evidence>
<reference evidence="2 3" key="1">
    <citation type="submission" date="2016-03" db="EMBL/GenBank/DDBJ databases">
        <title>Choanephora cucurbitarum.</title>
        <authorList>
            <person name="Min B."/>
            <person name="Park H."/>
            <person name="Park J.-H."/>
            <person name="Shin H.-D."/>
            <person name="Choi I.-G."/>
        </authorList>
    </citation>
    <scope>NUCLEOTIDE SEQUENCE [LARGE SCALE GENOMIC DNA]</scope>
    <source>
        <strain evidence="2 3">KUS-F28377</strain>
    </source>
</reference>
<evidence type="ECO:0000313" key="2">
    <source>
        <dbReference type="EMBL" id="OBZ80993.1"/>
    </source>
</evidence>
<dbReference type="Pfam" id="PF03372">
    <property type="entry name" value="Exo_endo_phos"/>
    <property type="match status" value="1"/>
</dbReference>
<dbReference type="AlphaFoldDB" id="A0A1C7MW00"/>
<name>A0A1C7MW00_9FUNG</name>
<evidence type="ECO:0000259" key="1">
    <source>
        <dbReference type="Pfam" id="PF03372"/>
    </source>
</evidence>
<dbReference type="InParanoid" id="A0A1C7MW00"/>
<dbReference type="InterPro" id="IPR005135">
    <property type="entry name" value="Endo/exonuclease/phosphatase"/>
</dbReference>
<dbReference type="Gene3D" id="3.60.10.10">
    <property type="entry name" value="Endonuclease/exonuclease/phosphatase"/>
    <property type="match status" value="1"/>
</dbReference>
<keyword evidence="3" id="KW-1185">Reference proteome</keyword>
<dbReference type="EMBL" id="LUGH01001540">
    <property type="protein sequence ID" value="OBZ80993.1"/>
    <property type="molecule type" value="Genomic_DNA"/>
</dbReference>